<evidence type="ECO:0000313" key="12">
    <source>
        <dbReference type="Proteomes" id="UP001519460"/>
    </source>
</evidence>
<dbReference type="SMART" id="SM00607">
    <property type="entry name" value="FTP"/>
    <property type="match status" value="1"/>
</dbReference>
<evidence type="ECO:0000259" key="10">
    <source>
        <dbReference type="SMART" id="SM00607"/>
    </source>
</evidence>
<proteinExistence type="inferred from homology"/>
<comment type="similarity">
    <text evidence="2">Belongs to the fucolectin family.</text>
</comment>
<evidence type="ECO:0000256" key="9">
    <source>
        <dbReference type="SAM" id="SignalP"/>
    </source>
</evidence>
<accession>A0ABD0J552</accession>
<evidence type="ECO:0000256" key="1">
    <source>
        <dbReference type="ARBA" id="ARBA00002219"/>
    </source>
</evidence>
<gene>
    <name evidence="11" type="ORF">BaRGS_00038757</name>
</gene>
<dbReference type="InterPro" id="IPR006585">
    <property type="entry name" value="FTP1"/>
</dbReference>
<comment type="function">
    <text evidence="1">Acts as a defensive agent. Recognizes blood group fucosylated oligosaccharides including A, B, H and Lewis B-type antigens. Does not recognize Lewis A antigen and has low affinity for monovalent haptens.</text>
</comment>
<feature type="coiled-coil region" evidence="8">
    <location>
        <begin position="27"/>
        <end position="54"/>
    </location>
</feature>
<keyword evidence="12" id="KW-1185">Reference proteome</keyword>
<evidence type="ECO:0000256" key="8">
    <source>
        <dbReference type="SAM" id="Coils"/>
    </source>
</evidence>
<dbReference type="GO" id="GO:0042806">
    <property type="term" value="F:fucose binding"/>
    <property type="evidence" value="ECO:0007669"/>
    <property type="project" value="UniProtKB-ARBA"/>
</dbReference>
<dbReference type="AlphaFoldDB" id="A0ABD0J552"/>
<reference evidence="11 12" key="1">
    <citation type="journal article" date="2023" name="Sci. Data">
        <title>Genome assembly of the Korean intertidal mud-creeper Batillaria attramentaria.</title>
        <authorList>
            <person name="Patra A.K."/>
            <person name="Ho P.T."/>
            <person name="Jun S."/>
            <person name="Lee S.J."/>
            <person name="Kim Y."/>
            <person name="Won Y.J."/>
        </authorList>
    </citation>
    <scope>NUCLEOTIDE SEQUENCE [LARGE SCALE GENOMIC DNA]</scope>
    <source>
        <strain evidence="11">Wonlab-2016</strain>
    </source>
</reference>
<keyword evidence="8" id="KW-0175">Coiled coil</keyword>
<evidence type="ECO:0000256" key="6">
    <source>
        <dbReference type="ARBA" id="ARBA00022837"/>
    </source>
</evidence>
<protein>
    <recommendedName>
        <fullName evidence="10">Fucolectin tachylectin-4 pentraxin-1 domain-containing protein</fullName>
    </recommendedName>
</protein>
<feature type="domain" description="Fucolectin tachylectin-4 pentraxin-1" evidence="10">
    <location>
        <begin position="89"/>
        <end position="236"/>
    </location>
</feature>
<dbReference type="GO" id="GO:0046872">
    <property type="term" value="F:metal ion binding"/>
    <property type="evidence" value="ECO:0007669"/>
    <property type="project" value="UniProtKB-KW"/>
</dbReference>
<dbReference type="InterPro" id="IPR008979">
    <property type="entry name" value="Galactose-bd-like_sf"/>
</dbReference>
<dbReference type="GO" id="GO:0010185">
    <property type="term" value="P:regulation of cellular defense response"/>
    <property type="evidence" value="ECO:0007669"/>
    <property type="project" value="UniProtKB-ARBA"/>
</dbReference>
<dbReference type="GO" id="GO:0001868">
    <property type="term" value="P:regulation of complement activation, lectin pathway"/>
    <property type="evidence" value="ECO:0007669"/>
    <property type="project" value="UniProtKB-ARBA"/>
</dbReference>
<evidence type="ECO:0000256" key="2">
    <source>
        <dbReference type="ARBA" id="ARBA00010147"/>
    </source>
</evidence>
<dbReference type="EMBL" id="JACVVK020000641">
    <property type="protein sequence ID" value="KAK7461198.1"/>
    <property type="molecule type" value="Genomic_DNA"/>
</dbReference>
<dbReference type="InterPro" id="IPR051941">
    <property type="entry name" value="BG_Antigen-Binding_Lectin"/>
</dbReference>
<evidence type="ECO:0000313" key="11">
    <source>
        <dbReference type="EMBL" id="KAK7461198.1"/>
    </source>
</evidence>
<keyword evidence="9" id="KW-0732">Signal</keyword>
<evidence type="ECO:0000256" key="7">
    <source>
        <dbReference type="ARBA" id="ARBA00023157"/>
    </source>
</evidence>
<dbReference type="Proteomes" id="UP001519460">
    <property type="component" value="Unassembled WGS sequence"/>
</dbReference>
<keyword evidence="4" id="KW-0479">Metal-binding</keyword>
<name>A0ABD0J552_9CAEN</name>
<evidence type="ECO:0000256" key="3">
    <source>
        <dbReference type="ARBA" id="ARBA00011233"/>
    </source>
</evidence>
<comment type="caution">
    <text evidence="11">The sequence shown here is derived from an EMBL/GenBank/DDBJ whole genome shotgun (WGS) entry which is preliminary data.</text>
</comment>
<keyword evidence="7" id="KW-1015">Disulfide bond</keyword>
<evidence type="ECO:0000256" key="5">
    <source>
        <dbReference type="ARBA" id="ARBA00022734"/>
    </source>
</evidence>
<organism evidence="11 12">
    <name type="scientific">Batillaria attramentaria</name>
    <dbReference type="NCBI Taxonomy" id="370345"/>
    <lineage>
        <taxon>Eukaryota</taxon>
        <taxon>Metazoa</taxon>
        <taxon>Spiralia</taxon>
        <taxon>Lophotrochozoa</taxon>
        <taxon>Mollusca</taxon>
        <taxon>Gastropoda</taxon>
        <taxon>Caenogastropoda</taxon>
        <taxon>Sorbeoconcha</taxon>
        <taxon>Cerithioidea</taxon>
        <taxon>Batillariidae</taxon>
        <taxon>Batillaria</taxon>
    </lineage>
</organism>
<keyword evidence="5" id="KW-0430">Lectin</keyword>
<dbReference type="Gene3D" id="2.60.120.260">
    <property type="entry name" value="Galactose-binding domain-like"/>
    <property type="match status" value="1"/>
</dbReference>
<dbReference type="Pfam" id="PF22633">
    <property type="entry name" value="F5_F8_type_C_2"/>
    <property type="match status" value="1"/>
</dbReference>
<comment type="subunit">
    <text evidence="3">Homotrimer.</text>
</comment>
<feature type="chain" id="PRO_5044791871" description="Fucolectin tachylectin-4 pentraxin-1 domain-containing protein" evidence="9">
    <location>
        <begin position="22"/>
        <end position="237"/>
    </location>
</feature>
<sequence>MGCLLLLLMSLPVINREFAWSHPVLNSEQLTEELMKMNKKFEALEERMNLSNEIGKLATLGEKLTEGILKLTNSTNSRWHSTGDRSAGLINVALNKPARQSSTCCGGTASRAVDGHADPNYFNMHCTATSDPGNPGPWWRVDLLESYEVRAVTITNRRDCCGERLRDFYVEIFSEDPAGNPYATPTPCYHYPGTMPGGATQTLYCLKPAWGRYVRIKKPASVPLTLCGVEVLVPART</sequence>
<dbReference type="PANTHER" id="PTHR45713">
    <property type="entry name" value="FTP DOMAIN-CONTAINING PROTEIN"/>
    <property type="match status" value="1"/>
</dbReference>
<keyword evidence="6" id="KW-0106">Calcium</keyword>
<evidence type="ECO:0000256" key="4">
    <source>
        <dbReference type="ARBA" id="ARBA00022723"/>
    </source>
</evidence>
<dbReference type="PANTHER" id="PTHR45713:SF6">
    <property type="entry name" value="F5_8 TYPE C DOMAIN-CONTAINING PROTEIN"/>
    <property type="match status" value="1"/>
</dbReference>
<feature type="signal peptide" evidence="9">
    <location>
        <begin position="1"/>
        <end position="21"/>
    </location>
</feature>
<dbReference type="SUPFAM" id="SSF49785">
    <property type="entry name" value="Galactose-binding domain-like"/>
    <property type="match status" value="1"/>
</dbReference>